<dbReference type="AlphaFoldDB" id="A0A3N9WUR7"/>
<dbReference type="EMBL" id="QGSZ01000173">
    <property type="protein sequence ID" value="RQX04615.1"/>
    <property type="molecule type" value="Genomic_DNA"/>
</dbReference>
<keyword evidence="1" id="KW-0732">Signal</keyword>
<dbReference type="OrthoDB" id="3700467at2"/>
<keyword evidence="3" id="KW-1185">Reference proteome</keyword>
<reference evidence="2 3" key="1">
    <citation type="submission" date="2018-05" db="EMBL/GenBank/DDBJ databases">
        <title>Micromonospora from Atacama Desert.</title>
        <authorList>
            <person name="Carro L."/>
            <person name="Goodfellow M."/>
            <person name="Klenk H.-P."/>
        </authorList>
    </citation>
    <scope>NUCLEOTIDE SEQUENCE [LARGE SCALE GENOMIC DNA]</scope>
    <source>
        <strain evidence="2 3">LB39</strain>
    </source>
</reference>
<dbReference type="Pfam" id="PF03995">
    <property type="entry name" value="Inhibitor_I36"/>
    <property type="match status" value="1"/>
</dbReference>
<name>A0A3N9WUR7_9ACTN</name>
<sequence length="132" mass="14232">MRIIRKAIAVLGFIALGMAVAPPVAAQAATAQPAAALAAWDCPSGNLCVWDGTGGTGARCLWSDADPDWRSGITCSWSLNWPVRSAYNRGTSSAYRGVTIYQGANYVTAQHYIAQGVKSSDVYYYARSHRWQ</sequence>
<feature type="signal peptide" evidence="1">
    <location>
        <begin position="1"/>
        <end position="28"/>
    </location>
</feature>
<evidence type="ECO:0008006" key="4">
    <source>
        <dbReference type="Google" id="ProtNLM"/>
    </source>
</evidence>
<organism evidence="2 3">
    <name type="scientific">Micromonospora inaquosa</name>
    <dbReference type="NCBI Taxonomy" id="2203716"/>
    <lineage>
        <taxon>Bacteria</taxon>
        <taxon>Bacillati</taxon>
        <taxon>Actinomycetota</taxon>
        <taxon>Actinomycetes</taxon>
        <taxon>Micromonosporales</taxon>
        <taxon>Micromonosporaceae</taxon>
        <taxon>Micromonospora</taxon>
    </lineage>
</organism>
<evidence type="ECO:0000313" key="2">
    <source>
        <dbReference type="EMBL" id="RQX04615.1"/>
    </source>
</evidence>
<evidence type="ECO:0000256" key="1">
    <source>
        <dbReference type="SAM" id="SignalP"/>
    </source>
</evidence>
<dbReference type="Proteomes" id="UP000282312">
    <property type="component" value="Unassembled WGS sequence"/>
</dbReference>
<protein>
    <recommendedName>
        <fullName evidence="4">Peptidase inhibitor</fullName>
    </recommendedName>
</protein>
<accession>A0A3N9WUR7</accession>
<gene>
    <name evidence="2" type="ORF">DLJ59_09360</name>
</gene>
<evidence type="ECO:0000313" key="3">
    <source>
        <dbReference type="Proteomes" id="UP000282312"/>
    </source>
</evidence>
<comment type="caution">
    <text evidence="2">The sequence shown here is derived from an EMBL/GenBank/DDBJ whole genome shotgun (WGS) entry which is preliminary data.</text>
</comment>
<feature type="chain" id="PRO_5018054802" description="Peptidase inhibitor" evidence="1">
    <location>
        <begin position="29"/>
        <end position="132"/>
    </location>
</feature>
<dbReference type="RefSeq" id="WP_124772098.1">
    <property type="nucleotide sequence ID" value="NZ_QGSZ01000173.1"/>
</dbReference>
<proteinExistence type="predicted"/>